<sequence length="160" mass="17629">MTENDLPQVMEIQQQAYETAVLESESVIRARRSSSPQLAWVAEDASGVCAYLFCYPSQVGQVTPLDGDFNSPADADCLYLHDLAVASRAAGRGIGPALVKQALQRARHHQLRYSALVSVQDSQPFWSRLGYAEHAELDPPHAEHLASYCIPATYMVCHLN</sequence>
<comment type="caution">
    <text evidence="4">The sequence shown here is derived from an EMBL/GenBank/DDBJ whole genome shotgun (WGS) entry which is preliminary data.</text>
</comment>
<dbReference type="Pfam" id="PF00583">
    <property type="entry name" value="Acetyltransf_1"/>
    <property type="match status" value="1"/>
</dbReference>
<dbReference type="PANTHER" id="PTHR43877">
    <property type="entry name" value="AMINOALKYLPHOSPHONATE N-ACETYLTRANSFERASE-RELATED-RELATED"/>
    <property type="match status" value="1"/>
</dbReference>
<name>A0ABR8TJN2_9PSED</name>
<keyword evidence="2" id="KW-0012">Acyltransferase</keyword>
<dbReference type="CDD" id="cd04301">
    <property type="entry name" value="NAT_SF"/>
    <property type="match status" value="1"/>
</dbReference>
<proteinExistence type="predicted"/>
<dbReference type="InterPro" id="IPR050832">
    <property type="entry name" value="Bact_Acetyltransf"/>
</dbReference>
<keyword evidence="5" id="KW-1185">Reference proteome</keyword>
<dbReference type="Gene3D" id="3.40.630.30">
    <property type="match status" value="1"/>
</dbReference>
<evidence type="ECO:0000313" key="5">
    <source>
        <dbReference type="Proteomes" id="UP000611945"/>
    </source>
</evidence>
<organism evidence="4 5">
    <name type="scientific">Serpens gallinarum</name>
    <dbReference type="NCBI Taxonomy" id="2763075"/>
    <lineage>
        <taxon>Bacteria</taxon>
        <taxon>Pseudomonadati</taxon>
        <taxon>Pseudomonadota</taxon>
        <taxon>Gammaproteobacteria</taxon>
        <taxon>Pseudomonadales</taxon>
        <taxon>Pseudomonadaceae</taxon>
        <taxon>Pseudomonas</taxon>
    </lineage>
</organism>
<evidence type="ECO:0000259" key="3">
    <source>
        <dbReference type="PROSITE" id="PS51186"/>
    </source>
</evidence>
<evidence type="ECO:0000256" key="2">
    <source>
        <dbReference type="ARBA" id="ARBA00023315"/>
    </source>
</evidence>
<dbReference type="PROSITE" id="PS51186">
    <property type="entry name" value="GNAT"/>
    <property type="match status" value="1"/>
</dbReference>
<feature type="domain" description="N-acetyltransferase" evidence="3">
    <location>
        <begin position="1"/>
        <end position="160"/>
    </location>
</feature>
<dbReference type="Proteomes" id="UP000611945">
    <property type="component" value="Unassembled WGS sequence"/>
</dbReference>
<keyword evidence="1" id="KW-0808">Transferase</keyword>
<dbReference type="InterPro" id="IPR016181">
    <property type="entry name" value="Acyl_CoA_acyltransferase"/>
</dbReference>
<gene>
    <name evidence="4" type="ORF">H9642_02140</name>
</gene>
<dbReference type="RefSeq" id="WP_251834764.1">
    <property type="nucleotide sequence ID" value="NZ_JACSQG010000001.1"/>
</dbReference>
<evidence type="ECO:0000256" key="1">
    <source>
        <dbReference type="ARBA" id="ARBA00022679"/>
    </source>
</evidence>
<protein>
    <submittedName>
        <fullName evidence="4">GNAT family N-acetyltransferase</fullName>
    </submittedName>
</protein>
<dbReference type="InterPro" id="IPR000182">
    <property type="entry name" value="GNAT_dom"/>
</dbReference>
<dbReference type="SUPFAM" id="SSF55729">
    <property type="entry name" value="Acyl-CoA N-acyltransferases (Nat)"/>
    <property type="match status" value="1"/>
</dbReference>
<evidence type="ECO:0000313" key="4">
    <source>
        <dbReference type="EMBL" id="MBD7975984.1"/>
    </source>
</evidence>
<accession>A0ABR8TJN2</accession>
<dbReference type="EMBL" id="JACSQG010000001">
    <property type="protein sequence ID" value="MBD7975984.1"/>
    <property type="molecule type" value="Genomic_DNA"/>
</dbReference>
<reference evidence="4 5" key="1">
    <citation type="submission" date="2020-08" db="EMBL/GenBank/DDBJ databases">
        <title>A Genomic Blueprint of the Chicken Gut Microbiome.</title>
        <authorList>
            <person name="Gilroy R."/>
            <person name="Ravi A."/>
            <person name="Getino M."/>
            <person name="Pursley I."/>
            <person name="Horton D.L."/>
            <person name="Alikhan N.-F."/>
            <person name="Baker D."/>
            <person name="Gharbi K."/>
            <person name="Hall N."/>
            <person name="Watson M."/>
            <person name="Adriaenssens E.M."/>
            <person name="Foster-Nyarko E."/>
            <person name="Jarju S."/>
            <person name="Secka A."/>
            <person name="Antonio M."/>
            <person name="Oren A."/>
            <person name="Chaudhuri R."/>
            <person name="La Ragione R.M."/>
            <person name="Hildebrand F."/>
            <person name="Pallen M.J."/>
        </authorList>
    </citation>
    <scope>NUCLEOTIDE SEQUENCE [LARGE SCALE GENOMIC DNA]</scope>
    <source>
        <strain evidence="4 5">Sa2CUA2</strain>
    </source>
</reference>